<accession>A0A3S7J976</accession>
<keyword evidence="2" id="KW-0784">Thiamine biosynthesis</keyword>
<dbReference type="CDD" id="cd00564">
    <property type="entry name" value="TMP_TenI"/>
    <property type="match status" value="1"/>
</dbReference>
<evidence type="ECO:0000256" key="1">
    <source>
        <dbReference type="ARBA" id="ARBA00004948"/>
    </source>
</evidence>
<dbReference type="GO" id="GO:0004789">
    <property type="term" value="F:thiamine-phosphate diphosphorylase activity"/>
    <property type="evidence" value="ECO:0007669"/>
    <property type="project" value="UniProtKB-EC"/>
</dbReference>
<keyword evidence="5" id="KW-1185">Reference proteome</keyword>
<dbReference type="Proteomes" id="UP000266796">
    <property type="component" value="Chromosome"/>
</dbReference>
<dbReference type="Pfam" id="PF02581">
    <property type="entry name" value="TMP-TENI"/>
    <property type="match status" value="1"/>
</dbReference>
<gene>
    <name evidence="4" type="primary">thiE_1</name>
    <name evidence="4" type="ORF">CKSOR_00067</name>
</gene>
<dbReference type="RefSeq" id="WP_108673636.1">
    <property type="nucleotide sequence ID" value="NZ_CP025628.1"/>
</dbReference>
<dbReference type="OrthoDB" id="9810648at2"/>
<proteinExistence type="predicted"/>
<dbReference type="KEGG" id="kso:CKSOR_00067"/>
<dbReference type="EC" id="2.5.1.3" evidence="4"/>
<comment type="pathway">
    <text evidence="1">Cofactor biosynthesis; thiamine diphosphate biosynthesis.</text>
</comment>
<dbReference type="GO" id="GO:0009228">
    <property type="term" value="P:thiamine biosynthetic process"/>
    <property type="evidence" value="ECO:0007669"/>
    <property type="project" value="UniProtKB-KW"/>
</dbReference>
<dbReference type="InterPro" id="IPR036206">
    <property type="entry name" value="ThiamineP_synth_sf"/>
</dbReference>
<evidence type="ECO:0000259" key="3">
    <source>
        <dbReference type="Pfam" id="PF02581"/>
    </source>
</evidence>
<dbReference type="InterPro" id="IPR013785">
    <property type="entry name" value="Aldolase_TIM"/>
</dbReference>
<dbReference type="PANTHER" id="PTHR20857:SF15">
    <property type="entry name" value="THIAMINE-PHOSPHATE SYNTHASE"/>
    <property type="match status" value="1"/>
</dbReference>
<sequence>MNKNIFYNLVIKNDSNQILLLKDNNLHSENWNLPKVYFVKNENKLKILNQYLDNKILISKNNIAPWINYNEKDKTFILLRIINYNNTNISSIQSNQFCQWHNLLCFDINNFSPVVKRSMKCLTIPDVYGITNIQNIQNTKLFLYKLEQSLDSGLKLIQFREPNLLECNNISSKKNIINNIFSQVYKLCKQYQSQLLVNSIHGFELCKLSDGMHMRSVDAYRYKSRPKIMHNKLLGISIHNRQDLNHAILLEADFVVLGSVLYTETHPNNKFLGWINFSNIIKNTEIPVFAIGGQSKELKDIAISFGAHGIAGMRNIIT</sequence>
<name>A0A3S7J976_9PROT</name>
<dbReference type="EMBL" id="CP025628">
    <property type="protein sequence ID" value="AWD32211.1"/>
    <property type="molecule type" value="Genomic_DNA"/>
</dbReference>
<feature type="domain" description="Thiamine phosphate synthase/TenI" evidence="3">
    <location>
        <begin position="128"/>
        <end position="316"/>
    </location>
</feature>
<evidence type="ECO:0000256" key="2">
    <source>
        <dbReference type="ARBA" id="ARBA00022977"/>
    </source>
</evidence>
<dbReference type="GO" id="GO:0005737">
    <property type="term" value="C:cytoplasm"/>
    <property type="evidence" value="ECO:0007669"/>
    <property type="project" value="TreeGrafter"/>
</dbReference>
<reference evidence="4 5" key="1">
    <citation type="journal article" date="2018" name="Parasitology">
        <title>The reduced genome of Candidatus Kinetoplastibacterium sorsogonicusi, the endosymbiont of Kentomonas sorsogonicus (Trypanosomatidae): loss of the haem-synthesis pathway.</title>
        <authorList>
            <person name="Silva F.M."/>
            <person name="Kostygov A.Y."/>
            <person name="Spodareva V.V."/>
            <person name="Butenko A."/>
            <person name="Tossou R."/>
            <person name="Lukes J."/>
            <person name="Yurchenko V."/>
            <person name="Alves J.M.P."/>
        </authorList>
    </citation>
    <scope>NUCLEOTIDE SEQUENCE [LARGE SCALE GENOMIC DNA]</scope>
    <source>
        <strain evidence="4 5">MF-08</strain>
    </source>
</reference>
<evidence type="ECO:0000313" key="5">
    <source>
        <dbReference type="Proteomes" id="UP000266796"/>
    </source>
</evidence>
<dbReference type="AlphaFoldDB" id="A0A3S7J976"/>
<protein>
    <submittedName>
        <fullName evidence="4">Thiamine-phosphate synthase</fullName>
        <ecNumber evidence="4">2.5.1.3</ecNumber>
    </submittedName>
</protein>
<evidence type="ECO:0000313" key="4">
    <source>
        <dbReference type="EMBL" id="AWD32211.1"/>
    </source>
</evidence>
<organism evidence="4 5">
    <name type="scientific">Candidatus Kinetoplastidibacterium kentomonadis</name>
    <dbReference type="NCBI Taxonomy" id="1576550"/>
    <lineage>
        <taxon>Bacteria</taxon>
        <taxon>Pseudomonadati</taxon>
        <taxon>Pseudomonadota</taxon>
        <taxon>Betaproteobacteria</taxon>
        <taxon>Candidatus Kinetoplastidibacterium</taxon>
    </lineage>
</organism>
<dbReference type="InterPro" id="IPR022998">
    <property type="entry name" value="ThiamineP_synth_TenI"/>
</dbReference>
<dbReference type="SUPFAM" id="SSF51391">
    <property type="entry name" value="Thiamin phosphate synthase"/>
    <property type="match status" value="1"/>
</dbReference>
<dbReference type="Gene3D" id="3.20.20.70">
    <property type="entry name" value="Aldolase class I"/>
    <property type="match status" value="1"/>
</dbReference>
<dbReference type="PANTHER" id="PTHR20857">
    <property type="entry name" value="THIAMINE-PHOSPHATE PYROPHOSPHORYLASE"/>
    <property type="match status" value="1"/>
</dbReference>
<keyword evidence="4" id="KW-0808">Transferase</keyword>